<dbReference type="InterPro" id="IPR050155">
    <property type="entry name" value="HAD-like_hydrolase_sf"/>
</dbReference>
<dbReference type="Proteomes" id="UP001144372">
    <property type="component" value="Unassembled WGS sequence"/>
</dbReference>
<evidence type="ECO:0000256" key="1">
    <source>
        <dbReference type="ARBA" id="ARBA00000830"/>
    </source>
</evidence>
<dbReference type="PANTHER" id="PTHR43434:SF1">
    <property type="entry name" value="PHOSPHOGLYCOLATE PHOSPHATASE"/>
    <property type="match status" value="1"/>
</dbReference>
<dbReference type="SFLD" id="SFLDS00003">
    <property type="entry name" value="Haloacid_Dehalogenase"/>
    <property type="match status" value="1"/>
</dbReference>
<dbReference type="SFLD" id="SFLDG01129">
    <property type="entry name" value="C1.5:_HAD__Beta-PGM__Phosphata"/>
    <property type="match status" value="1"/>
</dbReference>
<keyword evidence="6" id="KW-1185">Reference proteome</keyword>
<proteinExistence type="inferred from homology"/>
<dbReference type="InterPro" id="IPR036412">
    <property type="entry name" value="HAD-like_sf"/>
</dbReference>
<dbReference type="NCBIfam" id="TIGR01509">
    <property type="entry name" value="HAD-SF-IA-v3"/>
    <property type="match status" value="1"/>
</dbReference>
<organism evidence="5 6">
    <name type="scientific">Desulforhabdus amnigena</name>
    <dbReference type="NCBI Taxonomy" id="40218"/>
    <lineage>
        <taxon>Bacteria</taxon>
        <taxon>Pseudomonadati</taxon>
        <taxon>Thermodesulfobacteriota</taxon>
        <taxon>Syntrophobacteria</taxon>
        <taxon>Syntrophobacterales</taxon>
        <taxon>Syntrophobacteraceae</taxon>
        <taxon>Desulforhabdus</taxon>
    </lineage>
</organism>
<dbReference type="InterPro" id="IPR006439">
    <property type="entry name" value="HAD-SF_hydro_IA"/>
</dbReference>
<comment type="catalytic activity">
    <reaction evidence="1">
        <text>2-phosphoglycolate + H2O = glycolate + phosphate</text>
        <dbReference type="Rhea" id="RHEA:14369"/>
        <dbReference type="ChEBI" id="CHEBI:15377"/>
        <dbReference type="ChEBI" id="CHEBI:29805"/>
        <dbReference type="ChEBI" id="CHEBI:43474"/>
        <dbReference type="ChEBI" id="CHEBI:58033"/>
        <dbReference type="EC" id="3.1.3.18"/>
    </reaction>
</comment>
<dbReference type="EC" id="3.1.3.18" evidence="4"/>
<dbReference type="Pfam" id="PF13419">
    <property type="entry name" value="HAD_2"/>
    <property type="match status" value="1"/>
</dbReference>
<comment type="caution">
    <text evidence="5">The sequence shown here is derived from an EMBL/GenBank/DDBJ whole genome shotgun (WGS) entry which is preliminary data.</text>
</comment>
<dbReference type="RefSeq" id="WP_281792988.1">
    <property type="nucleotide sequence ID" value="NZ_BSDR01000001.1"/>
</dbReference>
<evidence type="ECO:0000313" key="5">
    <source>
        <dbReference type="EMBL" id="GLI33791.1"/>
    </source>
</evidence>
<evidence type="ECO:0000313" key="6">
    <source>
        <dbReference type="Proteomes" id="UP001144372"/>
    </source>
</evidence>
<evidence type="ECO:0000256" key="3">
    <source>
        <dbReference type="ARBA" id="ARBA00006171"/>
    </source>
</evidence>
<dbReference type="InterPro" id="IPR023198">
    <property type="entry name" value="PGP-like_dom2"/>
</dbReference>
<dbReference type="InterPro" id="IPR023214">
    <property type="entry name" value="HAD_sf"/>
</dbReference>
<accession>A0A9W6D5N1</accession>
<dbReference type="PRINTS" id="PR00413">
    <property type="entry name" value="HADHALOGNASE"/>
</dbReference>
<evidence type="ECO:0000256" key="2">
    <source>
        <dbReference type="ARBA" id="ARBA00004818"/>
    </source>
</evidence>
<comment type="similarity">
    <text evidence="3">Belongs to the HAD-like hydrolase superfamily. CbbY/CbbZ/Gph/YieH family.</text>
</comment>
<protein>
    <recommendedName>
        <fullName evidence="4">phosphoglycolate phosphatase</fullName>
        <ecNumber evidence="4">3.1.3.18</ecNumber>
    </recommendedName>
</protein>
<dbReference type="AlphaFoldDB" id="A0A9W6D5N1"/>
<reference evidence="5" key="1">
    <citation type="submission" date="2022-12" db="EMBL/GenBank/DDBJ databases">
        <title>Reference genome sequencing for broad-spectrum identification of bacterial and archaeal isolates by mass spectrometry.</title>
        <authorList>
            <person name="Sekiguchi Y."/>
            <person name="Tourlousse D.M."/>
        </authorList>
    </citation>
    <scope>NUCLEOTIDE SEQUENCE</scope>
    <source>
        <strain evidence="5">ASRB1</strain>
    </source>
</reference>
<dbReference type="EMBL" id="BSDR01000001">
    <property type="protein sequence ID" value="GLI33791.1"/>
    <property type="molecule type" value="Genomic_DNA"/>
</dbReference>
<gene>
    <name evidence="5" type="ORF">DAMNIGENAA_12240</name>
</gene>
<dbReference type="GO" id="GO:0005829">
    <property type="term" value="C:cytosol"/>
    <property type="evidence" value="ECO:0007669"/>
    <property type="project" value="TreeGrafter"/>
</dbReference>
<dbReference type="Gene3D" id="3.40.50.1000">
    <property type="entry name" value="HAD superfamily/HAD-like"/>
    <property type="match status" value="1"/>
</dbReference>
<dbReference type="NCBIfam" id="TIGR01549">
    <property type="entry name" value="HAD-SF-IA-v1"/>
    <property type="match status" value="1"/>
</dbReference>
<evidence type="ECO:0000256" key="4">
    <source>
        <dbReference type="ARBA" id="ARBA00013078"/>
    </source>
</evidence>
<comment type="pathway">
    <text evidence="2">Organic acid metabolism; glycolate biosynthesis; glycolate from 2-phosphoglycolate: step 1/1.</text>
</comment>
<dbReference type="InterPro" id="IPR041492">
    <property type="entry name" value="HAD_2"/>
</dbReference>
<dbReference type="GO" id="GO:0008967">
    <property type="term" value="F:phosphoglycolate phosphatase activity"/>
    <property type="evidence" value="ECO:0007669"/>
    <property type="project" value="UniProtKB-EC"/>
</dbReference>
<dbReference type="SUPFAM" id="SSF56784">
    <property type="entry name" value="HAD-like"/>
    <property type="match status" value="1"/>
</dbReference>
<sequence>MKRVFQKLQFTAPLQAIVFDCDGVLFDSKQANVKFYSHILERFGRPPVSHEQEDFIHMYPVRESLKYLFGEGEDFQAAWVYLRQIDFGAFNSYLRREPGLVEILEMAKANFRTALATNRMVSTRELLAHFDIEKYFDLVVSASDVRYPKPHPETMEKILETFRISPAQVLYVGDSAVDEALAEATGVFFVAYKNENLKAHMHIHHFQELQPVLLSQRPVSGG</sequence>
<dbReference type="GO" id="GO:0006281">
    <property type="term" value="P:DNA repair"/>
    <property type="evidence" value="ECO:0007669"/>
    <property type="project" value="TreeGrafter"/>
</dbReference>
<dbReference type="Gene3D" id="1.10.150.240">
    <property type="entry name" value="Putative phosphatase, domain 2"/>
    <property type="match status" value="1"/>
</dbReference>
<dbReference type="PANTHER" id="PTHR43434">
    <property type="entry name" value="PHOSPHOGLYCOLATE PHOSPHATASE"/>
    <property type="match status" value="1"/>
</dbReference>
<name>A0A9W6D5N1_9BACT</name>